<feature type="transmembrane region" description="Helical" evidence="5">
    <location>
        <begin position="82"/>
        <end position="100"/>
    </location>
</feature>
<dbReference type="InterPro" id="IPR011701">
    <property type="entry name" value="MFS"/>
</dbReference>
<keyword evidence="2 5" id="KW-0812">Transmembrane</keyword>
<keyword evidence="8" id="KW-1185">Reference proteome</keyword>
<feature type="transmembrane region" description="Helical" evidence="5">
    <location>
        <begin position="374"/>
        <end position="392"/>
    </location>
</feature>
<dbReference type="Gene3D" id="1.20.1250.20">
    <property type="entry name" value="MFS general substrate transporter like domains"/>
    <property type="match status" value="1"/>
</dbReference>
<dbReference type="InterPro" id="IPR036259">
    <property type="entry name" value="MFS_trans_sf"/>
</dbReference>
<dbReference type="Proteomes" id="UP000632740">
    <property type="component" value="Unassembled WGS sequence"/>
</dbReference>
<protein>
    <submittedName>
        <fullName evidence="7">MFS transporter</fullName>
    </submittedName>
</protein>
<evidence type="ECO:0000313" key="7">
    <source>
        <dbReference type="EMBL" id="GIG22953.1"/>
    </source>
</evidence>
<organism evidence="7 8">
    <name type="scientific">Cellulomonas chitinilytica</name>
    <dbReference type="NCBI Taxonomy" id="398759"/>
    <lineage>
        <taxon>Bacteria</taxon>
        <taxon>Bacillati</taxon>
        <taxon>Actinomycetota</taxon>
        <taxon>Actinomycetes</taxon>
        <taxon>Micrococcales</taxon>
        <taxon>Cellulomonadaceae</taxon>
        <taxon>Cellulomonas</taxon>
    </lineage>
</organism>
<dbReference type="Pfam" id="PF07690">
    <property type="entry name" value="MFS_1"/>
    <property type="match status" value="1"/>
</dbReference>
<comment type="caution">
    <text evidence="7">The sequence shown here is derived from an EMBL/GenBank/DDBJ whole genome shotgun (WGS) entry which is preliminary data.</text>
</comment>
<feature type="transmembrane region" description="Helical" evidence="5">
    <location>
        <begin position="222"/>
        <end position="240"/>
    </location>
</feature>
<keyword evidence="3 5" id="KW-1133">Transmembrane helix</keyword>
<dbReference type="RefSeq" id="WP_203757958.1">
    <property type="nucleotide sequence ID" value="NZ_BONK01000014.1"/>
</dbReference>
<feature type="transmembrane region" description="Helical" evidence="5">
    <location>
        <begin position="141"/>
        <end position="160"/>
    </location>
</feature>
<gene>
    <name evidence="7" type="ORF">Cch01nite_36770</name>
</gene>
<dbReference type="PANTHER" id="PTHR23534">
    <property type="entry name" value="MFS PERMEASE"/>
    <property type="match status" value="1"/>
</dbReference>
<dbReference type="EMBL" id="BONK01000014">
    <property type="protein sequence ID" value="GIG22953.1"/>
    <property type="molecule type" value="Genomic_DNA"/>
</dbReference>
<dbReference type="GO" id="GO:0022857">
    <property type="term" value="F:transmembrane transporter activity"/>
    <property type="evidence" value="ECO:0007669"/>
    <property type="project" value="InterPro"/>
</dbReference>
<feature type="transmembrane region" description="Helical" evidence="5">
    <location>
        <begin position="25"/>
        <end position="46"/>
    </location>
</feature>
<evidence type="ECO:0000256" key="3">
    <source>
        <dbReference type="ARBA" id="ARBA00022989"/>
    </source>
</evidence>
<dbReference type="GO" id="GO:0005886">
    <property type="term" value="C:plasma membrane"/>
    <property type="evidence" value="ECO:0007669"/>
    <property type="project" value="UniProtKB-SubCell"/>
</dbReference>
<dbReference type="SUPFAM" id="SSF103473">
    <property type="entry name" value="MFS general substrate transporter"/>
    <property type="match status" value="1"/>
</dbReference>
<evidence type="ECO:0000313" key="8">
    <source>
        <dbReference type="Proteomes" id="UP000632740"/>
    </source>
</evidence>
<keyword evidence="4 5" id="KW-0472">Membrane</keyword>
<comment type="subcellular location">
    <subcellularLocation>
        <location evidence="1">Cell membrane</location>
        <topology evidence="1">Multi-pass membrane protein</topology>
    </subcellularLocation>
</comment>
<feature type="transmembrane region" description="Helical" evidence="5">
    <location>
        <begin position="288"/>
        <end position="305"/>
    </location>
</feature>
<proteinExistence type="predicted"/>
<accession>A0A919P487</accession>
<evidence type="ECO:0000256" key="5">
    <source>
        <dbReference type="SAM" id="Phobius"/>
    </source>
</evidence>
<evidence type="ECO:0000256" key="1">
    <source>
        <dbReference type="ARBA" id="ARBA00004651"/>
    </source>
</evidence>
<dbReference type="PROSITE" id="PS50850">
    <property type="entry name" value="MFS"/>
    <property type="match status" value="1"/>
</dbReference>
<feature type="transmembrane region" description="Helical" evidence="5">
    <location>
        <begin position="311"/>
        <end position="336"/>
    </location>
</feature>
<sequence length="397" mass="40188">MTTLATPTPVTSGTRVTRRLIGAQGLYVLASSVDLTLTGIVGAHLAPTRALATVPFGLIPVVAASSTFLLSRGIGRYGYRRVFALASSSAVVAGLVSATAVHLHLFWLFCVGTAIVGVQQAGAGYYRYAAAESNPDARAKAVSTVLAGGLVAALVGPFLATAAGGATTTPYVGSYLLVALCGAVATVWNARLPRELVTLAAPSRAVDAPDARSRAQLWRQPVLLTGVAATCLAAVAMMSMMTAGPMAGMDMGHDEGQATLAVQLHMIGMFAPGFVVARWIGRIGERRVAALGALVLVVAGGAAAVSPQTWAFLVAMTAVGVGWNLAFSGGSAMIAGSYRPSERGRVQPVAELVTTTAQVGGTVGAGVLATASGWPVLGVAVVVASVLVGTALRPDRP</sequence>
<reference evidence="7" key="1">
    <citation type="submission" date="2021-01" db="EMBL/GenBank/DDBJ databases">
        <title>Whole genome shotgun sequence of Cellulomonas chitinilytica NBRC 110799.</title>
        <authorList>
            <person name="Komaki H."/>
            <person name="Tamura T."/>
        </authorList>
    </citation>
    <scope>NUCLEOTIDE SEQUENCE</scope>
    <source>
        <strain evidence="7">NBRC 110799</strain>
    </source>
</reference>
<feature type="transmembrane region" description="Helical" evidence="5">
    <location>
        <begin position="106"/>
        <end position="129"/>
    </location>
</feature>
<feature type="domain" description="Major facilitator superfamily (MFS) profile" evidence="6">
    <location>
        <begin position="222"/>
        <end position="397"/>
    </location>
</feature>
<feature type="transmembrane region" description="Helical" evidence="5">
    <location>
        <begin position="260"/>
        <end position="281"/>
    </location>
</feature>
<dbReference type="PANTHER" id="PTHR23534:SF1">
    <property type="entry name" value="MAJOR FACILITATOR SUPERFAMILY PROTEIN"/>
    <property type="match status" value="1"/>
</dbReference>
<evidence type="ECO:0000259" key="6">
    <source>
        <dbReference type="PROSITE" id="PS50850"/>
    </source>
</evidence>
<name>A0A919P487_9CELL</name>
<feature type="transmembrane region" description="Helical" evidence="5">
    <location>
        <begin position="172"/>
        <end position="190"/>
    </location>
</feature>
<evidence type="ECO:0000256" key="2">
    <source>
        <dbReference type="ARBA" id="ARBA00022692"/>
    </source>
</evidence>
<feature type="transmembrane region" description="Helical" evidence="5">
    <location>
        <begin position="52"/>
        <end position="70"/>
    </location>
</feature>
<dbReference type="InterPro" id="IPR020846">
    <property type="entry name" value="MFS_dom"/>
</dbReference>
<evidence type="ECO:0000256" key="4">
    <source>
        <dbReference type="ARBA" id="ARBA00023136"/>
    </source>
</evidence>
<dbReference type="AlphaFoldDB" id="A0A919P487"/>